<comment type="caution">
    <text evidence="2">The sequence shown here is derived from an EMBL/GenBank/DDBJ whole genome shotgun (WGS) entry which is preliminary data.</text>
</comment>
<dbReference type="PANTHER" id="PTHR16943">
    <property type="entry name" value="2-METHYLCITRATE DEHYDRATASE-RELATED"/>
    <property type="match status" value="1"/>
</dbReference>
<dbReference type="PANTHER" id="PTHR16943:SF8">
    <property type="entry name" value="2-METHYLCITRATE DEHYDRATASE"/>
    <property type="match status" value="1"/>
</dbReference>
<dbReference type="Pfam" id="PF19305">
    <property type="entry name" value="MmgE_PrpD_C"/>
    <property type="match status" value="1"/>
</dbReference>
<dbReference type="InterPro" id="IPR045337">
    <property type="entry name" value="MmgE_PrpD_C"/>
</dbReference>
<evidence type="ECO:0000259" key="1">
    <source>
        <dbReference type="Pfam" id="PF19305"/>
    </source>
</evidence>
<dbReference type="AlphaFoldDB" id="A0A937W3Q5"/>
<dbReference type="Gene3D" id="3.30.1330.120">
    <property type="entry name" value="2-methylcitrate dehydratase PrpD"/>
    <property type="match status" value="1"/>
</dbReference>
<evidence type="ECO:0000313" key="2">
    <source>
        <dbReference type="EMBL" id="MBM3225638.1"/>
    </source>
</evidence>
<reference evidence="2" key="1">
    <citation type="submission" date="2019-03" db="EMBL/GenBank/DDBJ databases">
        <title>Lake Tanganyika Metagenome-Assembled Genomes (MAGs).</title>
        <authorList>
            <person name="Tran P."/>
        </authorList>
    </citation>
    <scope>NUCLEOTIDE SEQUENCE</scope>
    <source>
        <strain evidence="2">K_DeepCast_65m_m2_066</strain>
    </source>
</reference>
<dbReference type="SUPFAM" id="SSF103378">
    <property type="entry name" value="2-methylcitrate dehydratase PrpD"/>
    <property type="match status" value="1"/>
</dbReference>
<dbReference type="InterPro" id="IPR036148">
    <property type="entry name" value="MmgE/PrpD_sf"/>
</dbReference>
<sequence>QALETSMGWLELFRGAEPPRADEMLARLGTDFALDRPELYFKLYANGALTHRFIDAALALRQQGVLPEHVQRLVCQVNPAYMQTLRYAQPTTPQQARVSLQYAVAVALCDGQVGLQQFNASRVQAEDVQALMQRIVLQVDAPLAATAGSDFTAAPAVLQAELHDGRTLTETIAHERGSPQRPPTRQEFETKFRQCANNVLSAEQTLLALRYLYQLDTLPDVRLLLDALSLAPESE</sequence>
<gene>
    <name evidence="2" type="ORF">FJZ47_17815</name>
</gene>
<feature type="non-terminal residue" evidence="2">
    <location>
        <position position="1"/>
    </location>
</feature>
<feature type="domain" description="MmgE/PrpD C-terminal" evidence="1">
    <location>
        <begin position="44"/>
        <end position="204"/>
    </location>
</feature>
<dbReference type="GO" id="GO:0016829">
    <property type="term" value="F:lyase activity"/>
    <property type="evidence" value="ECO:0007669"/>
    <property type="project" value="InterPro"/>
</dbReference>
<protein>
    <submittedName>
        <fullName evidence="2">MmgE/PrpD family protein</fullName>
    </submittedName>
</protein>
<dbReference type="InterPro" id="IPR042188">
    <property type="entry name" value="MmgE/PrpD_sf_2"/>
</dbReference>
<evidence type="ECO:0000313" key="3">
    <source>
        <dbReference type="Proteomes" id="UP000712673"/>
    </source>
</evidence>
<accession>A0A937W3Q5</accession>
<name>A0A937W3Q5_UNCTE</name>
<proteinExistence type="predicted"/>
<organism evidence="2 3">
    <name type="scientific">Tectimicrobiota bacterium</name>
    <dbReference type="NCBI Taxonomy" id="2528274"/>
    <lineage>
        <taxon>Bacteria</taxon>
        <taxon>Pseudomonadati</taxon>
        <taxon>Nitrospinota/Tectimicrobiota group</taxon>
        <taxon>Candidatus Tectimicrobiota</taxon>
    </lineage>
</organism>
<dbReference type="InterPro" id="IPR005656">
    <property type="entry name" value="MmgE_PrpD"/>
</dbReference>
<dbReference type="EMBL" id="VGLS01000638">
    <property type="protein sequence ID" value="MBM3225638.1"/>
    <property type="molecule type" value="Genomic_DNA"/>
</dbReference>
<dbReference type="Proteomes" id="UP000712673">
    <property type="component" value="Unassembled WGS sequence"/>
</dbReference>